<dbReference type="GO" id="GO:0038202">
    <property type="term" value="P:TORC1 signaling"/>
    <property type="evidence" value="ECO:0007669"/>
    <property type="project" value="TreeGrafter"/>
</dbReference>
<dbReference type="GO" id="GO:1904262">
    <property type="term" value="P:negative regulation of TORC1 signaling"/>
    <property type="evidence" value="ECO:0007669"/>
    <property type="project" value="TreeGrafter"/>
</dbReference>
<dbReference type="GO" id="GO:0005764">
    <property type="term" value="C:lysosome"/>
    <property type="evidence" value="ECO:0007669"/>
    <property type="project" value="UniProtKB-SubCell"/>
</dbReference>
<feature type="region of interest" description="Disordered" evidence="2">
    <location>
        <begin position="682"/>
        <end position="703"/>
    </location>
</feature>
<dbReference type="PANTHER" id="PTHR13153:SF5">
    <property type="entry name" value="GATOR COMPLEX PROTEIN NPRL3"/>
    <property type="match status" value="1"/>
</dbReference>
<gene>
    <name evidence="3" type="ORF">FGIG_05674</name>
</gene>
<comment type="function">
    <text evidence="1">As a component of the GATOR1 complex functions as an inhibitor of the amino acid-sensing branch of the TORC1 pathway.</text>
</comment>
<feature type="compositionally biased region" description="Basic and acidic residues" evidence="2">
    <location>
        <begin position="693"/>
        <end position="703"/>
    </location>
</feature>
<sequence>MASNSSLVFWKQKEITPQGIFLTSSDSGGDRVLFWHSSPHIRKTEATRYSVCTGLFASHGVGTTADKDHDSTATDSSGGSTNQPCEVVGTSHNPFALNLITDRLDHLNDLTTSPTGPGSGSDRLCCASASGVPGVSGSLAVAAVGSTATMGPAVGSGPSGPYVAADGTTQSGHLGADHARFRKPAVEPNGLSVIGGLPTNILLGLLHQQTQEAQRKIYVKVDNHVFIGFLFNVTGGPNELSNPDSDTESYASSTCRVGHSLISFGVVFAMDASAPPSVLSHYAELARLTGTQIRRAESVFHYLSHQRNIIISAVDRTSPGLGYGEDVSLPTNPIQSDIDSSRLEPDCQQRLFRSSSSRRSHRSGCGGLSNSSIPGGPSSLARPSVFSSPDRDSADRSVDRGVRHEDFPAETTLDQLARLSSLCAELKTILDSVCLTGHVAVMIHDLYPIYFCLPHLAYSLVREPSQILIPAIRPMAVWRAMDRIRPYHALILLSKKEELIDQYIPPDINATMFDFVNGLSPTLSLHTLSVSMHSQLHCLSLALWLISRGLALVVYPIVANNNYVLSPHINAWFGPQLIGQFASMFPTINLAALLASFSTGLTLKDYVSTDTTDNRVVGSLTAAHSSKSDTDVDETERFWTNLSYTHKVELISWLLRRRLIIQMHIYVFCSLTTSDNDFVGEKLPKSTKSKRSPSLEDIRLSTGESEHTRSKVCDTMNFQLDQIVPQSICDSVPKELVRELCQLFPESIRAKHVQTVLLHSGATQNLALLRLFCRIVPRLPTHLEELMFVESVDRVTLVDCVERFSPILCTARLPDPVTACFAGVDWPD</sequence>
<name>A0A504YFJ0_FASGI</name>
<comment type="similarity">
    <text evidence="1">Belongs to the NPR3 family.</text>
</comment>
<comment type="caution">
    <text evidence="3">The sequence shown here is derived from an EMBL/GenBank/DDBJ whole genome shotgun (WGS) entry which is preliminary data.</text>
</comment>
<dbReference type="GO" id="GO:1990130">
    <property type="term" value="C:GATOR1 complex"/>
    <property type="evidence" value="ECO:0007669"/>
    <property type="project" value="UniProtKB-UniRule"/>
</dbReference>
<dbReference type="Pfam" id="PF03666">
    <property type="entry name" value="NPR3"/>
    <property type="match status" value="1"/>
</dbReference>
<dbReference type="Proteomes" id="UP000316759">
    <property type="component" value="Unassembled WGS sequence"/>
</dbReference>
<reference evidence="3 4" key="1">
    <citation type="submission" date="2019-04" db="EMBL/GenBank/DDBJ databases">
        <title>Annotation for the trematode Fasciola gigantica.</title>
        <authorList>
            <person name="Choi Y.-J."/>
        </authorList>
    </citation>
    <scope>NUCLEOTIDE SEQUENCE [LARGE SCALE GENOMIC DNA]</scope>
    <source>
        <strain evidence="3">Uganda_cow_1</strain>
    </source>
</reference>
<keyword evidence="1" id="KW-0458">Lysosome</keyword>
<comment type="subcellular location">
    <subcellularLocation>
        <location evidence="1">Lysosome</location>
    </subcellularLocation>
</comment>
<dbReference type="GO" id="GO:0010508">
    <property type="term" value="P:positive regulation of autophagy"/>
    <property type="evidence" value="ECO:0007669"/>
    <property type="project" value="TreeGrafter"/>
</dbReference>
<accession>A0A504YFJ0</accession>
<dbReference type="EMBL" id="SUNJ01009362">
    <property type="protein sequence ID" value="TPP60502.1"/>
    <property type="molecule type" value="Genomic_DNA"/>
</dbReference>
<evidence type="ECO:0000313" key="4">
    <source>
        <dbReference type="Proteomes" id="UP000316759"/>
    </source>
</evidence>
<dbReference type="STRING" id="46835.A0A504YFJ0"/>
<keyword evidence="1" id="KW-0732">Signal</keyword>
<organism evidence="3 4">
    <name type="scientific">Fasciola gigantica</name>
    <name type="common">Giant liver fluke</name>
    <dbReference type="NCBI Taxonomy" id="46835"/>
    <lineage>
        <taxon>Eukaryota</taxon>
        <taxon>Metazoa</taxon>
        <taxon>Spiralia</taxon>
        <taxon>Lophotrochozoa</taxon>
        <taxon>Platyhelminthes</taxon>
        <taxon>Trematoda</taxon>
        <taxon>Digenea</taxon>
        <taxon>Plagiorchiida</taxon>
        <taxon>Echinostomata</taxon>
        <taxon>Echinostomatoidea</taxon>
        <taxon>Fasciolidae</taxon>
        <taxon>Fasciola</taxon>
    </lineage>
</organism>
<evidence type="ECO:0000313" key="3">
    <source>
        <dbReference type="EMBL" id="TPP60502.1"/>
    </source>
</evidence>
<dbReference type="PANTHER" id="PTHR13153">
    <property type="entry name" value="CGTHBA PROTEIN -14 GENE PROTEIN"/>
    <property type="match status" value="1"/>
</dbReference>
<feature type="region of interest" description="Disordered" evidence="2">
    <location>
        <begin position="63"/>
        <end position="85"/>
    </location>
</feature>
<evidence type="ECO:0000256" key="1">
    <source>
        <dbReference type="RuleBase" id="RU368069"/>
    </source>
</evidence>
<feature type="compositionally biased region" description="Basic and acidic residues" evidence="2">
    <location>
        <begin position="389"/>
        <end position="403"/>
    </location>
</feature>
<dbReference type="InterPro" id="IPR005365">
    <property type="entry name" value="Npr3"/>
</dbReference>
<dbReference type="AlphaFoldDB" id="A0A504YFJ0"/>
<proteinExistence type="inferred from homology"/>
<keyword evidence="4" id="KW-1185">Reference proteome</keyword>
<dbReference type="OrthoDB" id="18648at2759"/>
<evidence type="ECO:0000256" key="2">
    <source>
        <dbReference type="SAM" id="MobiDB-lite"/>
    </source>
</evidence>
<protein>
    <recommendedName>
        <fullName evidence="1">GATOR complex protein NPRL3</fullName>
    </recommendedName>
    <alternativeName>
        <fullName evidence="1">Nitrogen permease regulator 3-like protein</fullName>
    </alternativeName>
</protein>
<feature type="region of interest" description="Disordered" evidence="2">
    <location>
        <begin position="349"/>
        <end position="403"/>
    </location>
</feature>
<dbReference type="GO" id="GO:0034198">
    <property type="term" value="P:cellular response to amino acid starvation"/>
    <property type="evidence" value="ECO:0007669"/>
    <property type="project" value="UniProtKB-UniRule"/>
</dbReference>